<keyword evidence="1" id="KW-1133">Transmembrane helix</keyword>
<accession>A0A853JSI5</accession>
<evidence type="ECO:0000256" key="1">
    <source>
        <dbReference type="SAM" id="Phobius"/>
    </source>
</evidence>
<name>A0A853JSI5_9FIRM</name>
<evidence type="ECO:0000313" key="2">
    <source>
        <dbReference type="EMBL" id="NZA39582.1"/>
    </source>
</evidence>
<keyword evidence="1" id="KW-0812">Transmembrane</keyword>
<protein>
    <submittedName>
        <fullName evidence="2">Uncharacterized protein</fullName>
    </submittedName>
</protein>
<feature type="transmembrane region" description="Helical" evidence="1">
    <location>
        <begin position="126"/>
        <end position="146"/>
    </location>
</feature>
<dbReference type="AlphaFoldDB" id="A0A853JSI5"/>
<dbReference type="RefSeq" id="WP_180493916.1">
    <property type="nucleotide sequence ID" value="NZ_JACCKS010000022.1"/>
</dbReference>
<reference evidence="2 3" key="1">
    <citation type="submission" date="2020-07" db="EMBL/GenBank/DDBJ databases">
        <title>Organ Donor 1.</title>
        <authorList>
            <person name="Marsh A.J."/>
            <person name="Azcarate-Peril M.A."/>
        </authorList>
    </citation>
    <scope>NUCLEOTIDE SEQUENCE [LARGE SCALE GENOMIC DNA]</scope>
    <source>
        <strain evidence="2 3">AMC0717</strain>
    </source>
</reference>
<evidence type="ECO:0000313" key="3">
    <source>
        <dbReference type="Proteomes" id="UP000586254"/>
    </source>
</evidence>
<feature type="transmembrane region" description="Helical" evidence="1">
    <location>
        <begin position="89"/>
        <end position="114"/>
    </location>
</feature>
<gene>
    <name evidence="2" type="ORF">H0N91_15965</name>
</gene>
<keyword evidence="1" id="KW-0472">Membrane</keyword>
<feature type="transmembrane region" description="Helical" evidence="1">
    <location>
        <begin position="6"/>
        <end position="28"/>
    </location>
</feature>
<proteinExistence type="predicted"/>
<organism evidence="2 3">
    <name type="scientific">Eubacterium callanderi</name>
    <dbReference type="NCBI Taxonomy" id="53442"/>
    <lineage>
        <taxon>Bacteria</taxon>
        <taxon>Bacillati</taxon>
        <taxon>Bacillota</taxon>
        <taxon>Clostridia</taxon>
        <taxon>Eubacteriales</taxon>
        <taxon>Eubacteriaceae</taxon>
        <taxon>Eubacterium</taxon>
    </lineage>
</organism>
<sequence>MSETDAFIFMCFAVVINFFTVYMTFDFMRWLLGPFDRSQSVQIALAAAYEIVLTAASYFIYPFVKIAAMPVFSVLLGAALYQNRKKVKLYYIFAFSCFLGLFDFLLCIVMPILLSMFITFIPFNPWQNGLGILLNQVIIFLLYRIFVTRFHKEKILVMVVSKYLALSSCQYSV</sequence>
<comment type="caution">
    <text evidence="2">The sequence shown here is derived from an EMBL/GenBank/DDBJ whole genome shotgun (WGS) entry which is preliminary data.</text>
</comment>
<dbReference type="EMBL" id="JACCKS010000022">
    <property type="protein sequence ID" value="NZA39582.1"/>
    <property type="molecule type" value="Genomic_DNA"/>
</dbReference>
<dbReference type="Proteomes" id="UP000586254">
    <property type="component" value="Unassembled WGS sequence"/>
</dbReference>
<feature type="transmembrane region" description="Helical" evidence="1">
    <location>
        <begin position="66"/>
        <end position="82"/>
    </location>
</feature>